<proteinExistence type="predicted"/>
<reference evidence="5" key="1">
    <citation type="submission" date="2025-08" db="UniProtKB">
        <authorList>
            <consortium name="RefSeq"/>
        </authorList>
    </citation>
    <scope>IDENTIFICATION</scope>
</reference>
<evidence type="ECO:0000313" key="4">
    <source>
        <dbReference type="Proteomes" id="UP001652642"/>
    </source>
</evidence>
<keyword evidence="4" id="KW-1185">Reference proteome</keyword>
<dbReference type="SUPFAM" id="SSF110004">
    <property type="entry name" value="Glycolipid transfer protein, GLTP"/>
    <property type="match status" value="1"/>
</dbReference>
<dbReference type="Gene3D" id="1.10.3520.10">
    <property type="entry name" value="Glycolipid transfer protein"/>
    <property type="match status" value="1"/>
</dbReference>
<keyword evidence="2" id="KW-0812">Transmembrane</keyword>
<dbReference type="CTD" id="388323"/>
<name>A0A6J0UAZ7_9SAUR</name>
<dbReference type="GO" id="GO:0032691">
    <property type="term" value="P:negative regulation of interleukin-1 beta production"/>
    <property type="evidence" value="ECO:0007669"/>
    <property type="project" value="UniProtKB-ARBA"/>
</dbReference>
<dbReference type="GO" id="GO:0005829">
    <property type="term" value="C:cytosol"/>
    <property type="evidence" value="ECO:0007669"/>
    <property type="project" value="TreeGrafter"/>
</dbReference>
<dbReference type="InParanoid" id="A0A6J0UAZ7"/>
<dbReference type="PANTHER" id="PTHR10219:SF19">
    <property type="entry name" value="GLYCOLIPID TRANSFER PROTEIN DOMAIN-CONTAINING PROTEIN 2"/>
    <property type="match status" value="1"/>
</dbReference>
<dbReference type="PANTHER" id="PTHR10219">
    <property type="entry name" value="GLYCOLIPID TRANSFER PROTEIN-RELATED"/>
    <property type="match status" value="1"/>
</dbReference>
<dbReference type="GO" id="GO:0016020">
    <property type="term" value="C:membrane"/>
    <property type="evidence" value="ECO:0007669"/>
    <property type="project" value="TreeGrafter"/>
</dbReference>
<dbReference type="GeneID" id="110082291"/>
<dbReference type="RefSeq" id="XP_020655384.2">
    <property type="nucleotide sequence ID" value="XM_020799725.2"/>
</dbReference>
<protein>
    <submittedName>
        <fullName evidence="5">Glycolipid transfer protein domain-containing protein 2 isoform X1</fullName>
    </submittedName>
</protein>
<dbReference type="GO" id="GO:1902387">
    <property type="term" value="F:ceramide 1-phosphate binding"/>
    <property type="evidence" value="ECO:0007669"/>
    <property type="project" value="TreeGrafter"/>
</dbReference>
<feature type="transmembrane region" description="Helical" evidence="2">
    <location>
        <begin position="12"/>
        <end position="29"/>
    </location>
</feature>
<gene>
    <name evidence="5" type="primary">GLTPD2</name>
</gene>
<dbReference type="InterPro" id="IPR014830">
    <property type="entry name" value="Glycolipid_transfer_prot_dom"/>
</dbReference>
<keyword evidence="2" id="KW-1133">Transmembrane helix</keyword>
<evidence type="ECO:0000259" key="3">
    <source>
        <dbReference type="Pfam" id="PF08718"/>
    </source>
</evidence>
<accession>A0A6J0UAZ7</accession>
<organism evidence="4 5">
    <name type="scientific">Pogona vitticeps</name>
    <name type="common">central bearded dragon</name>
    <dbReference type="NCBI Taxonomy" id="103695"/>
    <lineage>
        <taxon>Eukaryota</taxon>
        <taxon>Metazoa</taxon>
        <taxon>Chordata</taxon>
        <taxon>Craniata</taxon>
        <taxon>Vertebrata</taxon>
        <taxon>Euteleostomi</taxon>
        <taxon>Lepidosauria</taxon>
        <taxon>Squamata</taxon>
        <taxon>Bifurcata</taxon>
        <taxon>Unidentata</taxon>
        <taxon>Episquamata</taxon>
        <taxon>Toxicofera</taxon>
        <taxon>Iguania</taxon>
        <taxon>Acrodonta</taxon>
        <taxon>Agamidae</taxon>
        <taxon>Amphibolurinae</taxon>
        <taxon>Pogona</taxon>
    </lineage>
</organism>
<dbReference type="Proteomes" id="UP001652642">
    <property type="component" value="Chromosome 6"/>
</dbReference>
<feature type="region of interest" description="Disordered" evidence="1">
    <location>
        <begin position="54"/>
        <end position="75"/>
    </location>
</feature>
<keyword evidence="2" id="KW-0472">Membrane</keyword>
<dbReference type="Pfam" id="PF08718">
    <property type="entry name" value="GLTP"/>
    <property type="match status" value="1"/>
</dbReference>
<dbReference type="OrthoDB" id="116883at2759"/>
<evidence type="ECO:0000256" key="2">
    <source>
        <dbReference type="SAM" id="Phobius"/>
    </source>
</evidence>
<sequence>MGAFSWAPPRLCRLLLPLGVFFLFLLYFSSRHLPDLPHSACIWGGRPCPWFGQAPPDKEDEEKIPPRPVSTEMPSYGLTSETPDSPFQEHQFQIQRLISAFKASLTPNEQILLQGYLSGWKELIKFMDALGAAFGLISRETQNKISIMEHHQRGEHGHHYRTVQSMVTFELANGLVGFQFLPEDQPPSGCRTLLRLHRALKWLELFLHKLRTSKKDGDPSQMCAEAYREALAPYHRWWVRQAVALAFLAMPSRQELYRIVSPKGEQKGQAMLLAAIGNLARVYNITQEVYASHGMLELP</sequence>
<dbReference type="KEGG" id="pvt:110082291"/>
<dbReference type="GO" id="GO:1902388">
    <property type="term" value="F:ceramide 1-phosphate transfer activity"/>
    <property type="evidence" value="ECO:0007669"/>
    <property type="project" value="TreeGrafter"/>
</dbReference>
<evidence type="ECO:0000256" key="1">
    <source>
        <dbReference type="SAM" id="MobiDB-lite"/>
    </source>
</evidence>
<evidence type="ECO:0000313" key="5">
    <source>
        <dbReference type="RefSeq" id="XP_020655384.2"/>
    </source>
</evidence>
<feature type="domain" description="Glycolipid transfer protein" evidence="3">
    <location>
        <begin position="112"/>
        <end position="260"/>
    </location>
</feature>
<dbReference type="AlphaFoldDB" id="A0A6J0UAZ7"/>
<dbReference type="InterPro" id="IPR036497">
    <property type="entry name" value="GLTP_sf"/>
</dbReference>